<protein>
    <submittedName>
        <fullName evidence="2">Uncharacterized protein</fullName>
    </submittedName>
</protein>
<dbReference type="Proteomes" id="UP000636709">
    <property type="component" value="Unassembled WGS sequence"/>
</dbReference>
<comment type="caution">
    <text evidence="2">The sequence shown here is derived from an EMBL/GenBank/DDBJ whole genome shotgun (WGS) entry which is preliminary data.</text>
</comment>
<feature type="region of interest" description="Disordered" evidence="1">
    <location>
        <begin position="155"/>
        <end position="177"/>
    </location>
</feature>
<accession>A0A835KET2</accession>
<proteinExistence type="predicted"/>
<sequence length="177" mass="18882">MTRSMGQAIAGHVLLSPPTQLHRKVATYLPLFLFWNVPLKGSPSPTTKRFFDPACAELANSTDAFGASWPAPLVPGNPTTTPPASPLKPATTTVECGATVGESPPVDPRRRLTLKLAITPTISYHFLSPTSSAPSGIRFSSSAGVVCHREMHAAKHNQTNPQGREGARPSQQQKACF</sequence>
<evidence type="ECO:0000256" key="1">
    <source>
        <dbReference type="SAM" id="MobiDB-lite"/>
    </source>
</evidence>
<name>A0A835KET2_9POAL</name>
<evidence type="ECO:0000313" key="2">
    <source>
        <dbReference type="EMBL" id="KAF8728655.1"/>
    </source>
</evidence>
<evidence type="ECO:0000313" key="3">
    <source>
        <dbReference type="Proteomes" id="UP000636709"/>
    </source>
</evidence>
<organism evidence="2 3">
    <name type="scientific">Digitaria exilis</name>
    <dbReference type="NCBI Taxonomy" id="1010633"/>
    <lineage>
        <taxon>Eukaryota</taxon>
        <taxon>Viridiplantae</taxon>
        <taxon>Streptophyta</taxon>
        <taxon>Embryophyta</taxon>
        <taxon>Tracheophyta</taxon>
        <taxon>Spermatophyta</taxon>
        <taxon>Magnoliopsida</taxon>
        <taxon>Liliopsida</taxon>
        <taxon>Poales</taxon>
        <taxon>Poaceae</taxon>
        <taxon>PACMAD clade</taxon>
        <taxon>Panicoideae</taxon>
        <taxon>Panicodae</taxon>
        <taxon>Paniceae</taxon>
        <taxon>Anthephorinae</taxon>
        <taxon>Digitaria</taxon>
    </lineage>
</organism>
<dbReference type="EMBL" id="JACEFO010001626">
    <property type="protein sequence ID" value="KAF8728655.1"/>
    <property type="molecule type" value="Genomic_DNA"/>
</dbReference>
<dbReference type="AlphaFoldDB" id="A0A835KET2"/>
<gene>
    <name evidence="2" type="ORF">HU200_017925</name>
</gene>
<reference evidence="2" key="1">
    <citation type="submission" date="2020-07" db="EMBL/GenBank/DDBJ databases">
        <title>Genome sequence and genetic diversity analysis of an under-domesticated orphan crop, white fonio (Digitaria exilis).</title>
        <authorList>
            <person name="Bennetzen J.L."/>
            <person name="Chen S."/>
            <person name="Ma X."/>
            <person name="Wang X."/>
            <person name="Yssel A.E.J."/>
            <person name="Chaluvadi S.R."/>
            <person name="Johnson M."/>
            <person name="Gangashetty P."/>
            <person name="Hamidou F."/>
            <person name="Sanogo M.D."/>
            <person name="Zwaenepoel A."/>
            <person name="Wallace J."/>
            <person name="Van De Peer Y."/>
            <person name="Van Deynze A."/>
        </authorList>
    </citation>
    <scope>NUCLEOTIDE SEQUENCE</scope>
    <source>
        <tissue evidence="2">Leaves</tissue>
    </source>
</reference>
<keyword evidence="3" id="KW-1185">Reference proteome</keyword>